<comment type="caution">
    <text evidence="1">The sequence shown here is derived from an EMBL/GenBank/DDBJ whole genome shotgun (WGS) entry which is preliminary data.</text>
</comment>
<gene>
    <name evidence="1" type="ORF">CH373_18485</name>
</gene>
<sequence length="634" mass="69881">AVLEALENTGAFTDEMAKLKFFQGLPTADRTEAATLQKWNEAKANTANIKEAQVLFRDLKSTLENLDRSGQPMYTAMDGIEASLAKYEGLKTKLASADYTLSSDLTNGMESLKEYAWTAHKGNLTQAFLASSQENVSLDEFLAAVKAGKYVLPGQNGGRVERSSKFLGQNLTDAQVADLKDSLKVYADQIKLTNSNLGANLDAILTVTDPQIRETLKAQALALNYDRIQTSLAQGTLVNVNALQPELKEYGIVSNYQAFLSSNKNWNASSEADRTSAKNEYLLRVGNGNSEDTILADYLANYANRNSAYYLKTESLQQRDALAAYYNDTTANTLKADDLTALTNWLKDKKYEPSLVTSLNKSVRMETILSGYVGETEEEYFTYLGSKLNGGITDSEKEGLILAKEGLYDPFSSMNPFRTASADQFLKSFAYKTGFSDFVTKLGSEDLSFTKKSIEANRTEQNQKFAYDIVKKNVIVESYLSYINIGPKGQLEPSDDQKITDRLKELEFQAEQRLGNFLGLVEGYKSVAFDPDKEEANPSIRRALRDFKDTGYEIKDTVYTKNASGDYAFKGGLDNLYGIIENYVDNNLPGRSAVSDPYAETTQAKGSMTGSADSIITSGKSIGILTGIANTYID</sequence>
<evidence type="ECO:0000313" key="1">
    <source>
        <dbReference type="EMBL" id="PJZ71630.1"/>
    </source>
</evidence>
<accession>A0A2M9ZHU9</accession>
<protein>
    <submittedName>
        <fullName evidence="1">Uncharacterized protein</fullName>
    </submittedName>
</protein>
<proteinExistence type="predicted"/>
<organism evidence="1 2">
    <name type="scientific">Leptospira perolatii</name>
    <dbReference type="NCBI Taxonomy" id="2023191"/>
    <lineage>
        <taxon>Bacteria</taxon>
        <taxon>Pseudomonadati</taxon>
        <taxon>Spirochaetota</taxon>
        <taxon>Spirochaetia</taxon>
        <taxon>Leptospirales</taxon>
        <taxon>Leptospiraceae</taxon>
        <taxon>Leptospira</taxon>
    </lineage>
</organism>
<dbReference type="EMBL" id="NPDZ01000035">
    <property type="protein sequence ID" value="PJZ71630.1"/>
    <property type="molecule type" value="Genomic_DNA"/>
</dbReference>
<reference evidence="1 2" key="1">
    <citation type="submission" date="2017-07" db="EMBL/GenBank/DDBJ databases">
        <title>Leptospira spp. isolated from tropical soils.</title>
        <authorList>
            <person name="Thibeaux R."/>
            <person name="Iraola G."/>
            <person name="Ferres I."/>
            <person name="Bierque E."/>
            <person name="Girault D."/>
            <person name="Soupe-Gilbert M.-E."/>
            <person name="Picardeau M."/>
            <person name="Goarant C."/>
        </authorList>
    </citation>
    <scope>NUCLEOTIDE SEQUENCE [LARGE SCALE GENOMIC DNA]</scope>
    <source>
        <strain evidence="1 2">FH1-B-B1</strain>
    </source>
</reference>
<dbReference type="AlphaFoldDB" id="A0A2M9ZHU9"/>
<feature type="non-terminal residue" evidence="1">
    <location>
        <position position="1"/>
    </location>
</feature>
<feature type="non-terminal residue" evidence="1">
    <location>
        <position position="634"/>
    </location>
</feature>
<dbReference type="Proteomes" id="UP000231990">
    <property type="component" value="Unassembled WGS sequence"/>
</dbReference>
<evidence type="ECO:0000313" key="2">
    <source>
        <dbReference type="Proteomes" id="UP000231990"/>
    </source>
</evidence>
<name>A0A2M9ZHU9_9LEPT</name>